<reference evidence="2 4" key="2">
    <citation type="submission" date="2017-05" db="EMBL/GenBank/DDBJ databases">
        <authorList>
            <person name="Blom J."/>
        </authorList>
    </citation>
    <scope>NUCLEOTIDE SEQUENCE [LARGE SCALE GENOMIC DNA]</scope>
    <source>
        <strain evidence="2">PD885</strain>
    </source>
</reference>
<dbReference type="AlphaFoldDB" id="A0A1Y6H977"/>
<dbReference type="Proteomes" id="UP000195953">
    <property type="component" value="Chromosome 1"/>
</dbReference>
<evidence type="ECO:0000313" key="5">
    <source>
        <dbReference type="Proteomes" id="UP000195953"/>
    </source>
</evidence>
<sequence length="67" mass="7471">MRIRSRRSKYGPVATMMPASVQVQLLGKVCHSSQSQPITQTKAGVFQRRDHHGSNAPPRNKVTRSGR</sequence>
<accession>A0A1Y6H977</accession>
<keyword evidence="4" id="KW-1185">Reference proteome</keyword>
<gene>
    <name evidence="3" type="ORF">PD5205_03285</name>
    <name evidence="2" type="ORF">PD885_00710</name>
</gene>
<evidence type="ECO:0000313" key="3">
    <source>
        <dbReference type="EMBL" id="SMR04563.1"/>
    </source>
</evidence>
<evidence type="ECO:0000313" key="2">
    <source>
        <dbReference type="EMBL" id="SMQ97973.1"/>
    </source>
</evidence>
<dbReference type="EMBL" id="LT853882">
    <property type="protein sequence ID" value="SMQ97973.1"/>
    <property type="molecule type" value="Genomic_DNA"/>
</dbReference>
<name>A0A1Y6H977_9XANT</name>
<reference evidence="3 5" key="1">
    <citation type="submission" date="2017-05" db="EMBL/GenBank/DDBJ databases">
        <authorList>
            <person name="Song R."/>
            <person name="Chenine A.L."/>
            <person name="Ruprecht R.M."/>
        </authorList>
    </citation>
    <scope>NUCLEOTIDE SEQUENCE [LARGE SCALE GENOMIC DNA]</scope>
    <source>
        <strain evidence="3">PD5205</strain>
    </source>
</reference>
<evidence type="ECO:0000256" key="1">
    <source>
        <dbReference type="SAM" id="MobiDB-lite"/>
    </source>
</evidence>
<proteinExistence type="predicted"/>
<protein>
    <submittedName>
        <fullName evidence="3">Uncharacterized protein</fullName>
    </submittedName>
</protein>
<dbReference type="EMBL" id="LT853885">
    <property type="protein sequence ID" value="SMR04563.1"/>
    <property type="molecule type" value="Genomic_DNA"/>
</dbReference>
<feature type="region of interest" description="Disordered" evidence="1">
    <location>
        <begin position="33"/>
        <end position="67"/>
    </location>
</feature>
<organism evidence="3 5">
    <name type="scientific">Xanthomonas fragariae</name>
    <dbReference type="NCBI Taxonomy" id="48664"/>
    <lineage>
        <taxon>Bacteria</taxon>
        <taxon>Pseudomonadati</taxon>
        <taxon>Pseudomonadota</taxon>
        <taxon>Gammaproteobacteria</taxon>
        <taxon>Lysobacterales</taxon>
        <taxon>Lysobacteraceae</taxon>
        <taxon>Xanthomonas</taxon>
    </lineage>
</organism>
<dbReference type="Proteomes" id="UP000195877">
    <property type="component" value="Chromosome 1"/>
</dbReference>
<evidence type="ECO:0000313" key="4">
    <source>
        <dbReference type="Proteomes" id="UP000195877"/>
    </source>
</evidence>
<feature type="compositionally biased region" description="Polar residues" evidence="1">
    <location>
        <begin position="33"/>
        <end position="42"/>
    </location>
</feature>